<name>A0ACB9TLJ3_HOLOL</name>
<dbReference type="Proteomes" id="UP001056778">
    <property type="component" value="Chromosome 2"/>
</dbReference>
<comment type="caution">
    <text evidence="1">The sequence shown here is derived from an EMBL/GenBank/DDBJ whole genome shotgun (WGS) entry which is preliminary data.</text>
</comment>
<keyword evidence="2" id="KW-1185">Reference proteome</keyword>
<reference evidence="1" key="1">
    <citation type="submission" date="2022-04" db="EMBL/GenBank/DDBJ databases">
        <title>Chromosome-scale genome assembly of Holotrichia oblita Faldermann.</title>
        <authorList>
            <person name="Rongchong L."/>
        </authorList>
    </citation>
    <scope>NUCLEOTIDE SEQUENCE</scope>
    <source>
        <strain evidence="1">81SQS9</strain>
    </source>
</reference>
<gene>
    <name evidence="1" type="ORF">MML48_2g00000986</name>
</gene>
<evidence type="ECO:0000313" key="1">
    <source>
        <dbReference type="EMBL" id="KAI4467668.1"/>
    </source>
</evidence>
<organism evidence="1 2">
    <name type="scientific">Holotrichia oblita</name>
    <name type="common">Chafer beetle</name>
    <dbReference type="NCBI Taxonomy" id="644536"/>
    <lineage>
        <taxon>Eukaryota</taxon>
        <taxon>Metazoa</taxon>
        <taxon>Ecdysozoa</taxon>
        <taxon>Arthropoda</taxon>
        <taxon>Hexapoda</taxon>
        <taxon>Insecta</taxon>
        <taxon>Pterygota</taxon>
        <taxon>Neoptera</taxon>
        <taxon>Endopterygota</taxon>
        <taxon>Coleoptera</taxon>
        <taxon>Polyphaga</taxon>
        <taxon>Scarabaeiformia</taxon>
        <taxon>Scarabaeidae</taxon>
        <taxon>Melolonthinae</taxon>
        <taxon>Holotrichia</taxon>
    </lineage>
</organism>
<accession>A0ACB9TLJ3</accession>
<dbReference type="EMBL" id="CM043016">
    <property type="protein sequence ID" value="KAI4467668.1"/>
    <property type="molecule type" value="Genomic_DNA"/>
</dbReference>
<evidence type="ECO:0000313" key="2">
    <source>
        <dbReference type="Proteomes" id="UP001056778"/>
    </source>
</evidence>
<protein>
    <submittedName>
        <fullName evidence="1">Snare region anchored in the vesicle membrane c-terminus</fullName>
    </submittedName>
</protein>
<proteinExistence type="predicted"/>
<sequence length="79" mass="9140">MHPNRTRDWEDNNRQVVFEGRAILERTGESIARSHQIAVETENVGTEVISELSSQRETLLRAKNRLTNADEQLDNTQTY</sequence>